<name>A0A410GD69_9BURK</name>
<dbReference type="InterPro" id="IPR029033">
    <property type="entry name" value="His_PPase_superfam"/>
</dbReference>
<dbReference type="KEGG" id="pus:CKA81_10680"/>
<dbReference type="Pfam" id="PF00300">
    <property type="entry name" value="His_Phos_1"/>
    <property type="match status" value="1"/>
</dbReference>
<evidence type="ECO:0000313" key="2">
    <source>
        <dbReference type="Proteomes" id="UP000283474"/>
    </source>
</evidence>
<dbReference type="OrthoDB" id="9810154at2"/>
<dbReference type="PANTHER" id="PTHR47623:SF1">
    <property type="entry name" value="OS09G0287300 PROTEIN"/>
    <property type="match status" value="1"/>
</dbReference>
<gene>
    <name evidence="1" type="ORF">CKA81_10680</name>
</gene>
<dbReference type="SMART" id="SM00855">
    <property type="entry name" value="PGAM"/>
    <property type="match status" value="1"/>
</dbReference>
<evidence type="ECO:0000313" key="1">
    <source>
        <dbReference type="EMBL" id="QAA94247.1"/>
    </source>
</evidence>
<proteinExistence type="predicted"/>
<accession>A0A410GD69</accession>
<sequence length="168" mass="18419">MLRLMLLRHAHASHPPGLQDHQRPLSDRGHREAETVGAYMVSQRLRPDLAIVSTAIRTQQTWQHVFRAFGGAIEFLDEARLYEASVGLIMQRIQELKPGIHTVLLVGHNPGVALAAQHLCGDGDASQLELLHDAYPPASLAVLDFDAGGWAQVAHGSGKLERFVMAEP</sequence>
<dbReference type="AlphaFoldDB" id="A0A410GD69"/>
<dbReference type="SUPFAM" id="SSF53254">
    <property type="entry name" value="Phosphoglycerate mutase-like"/>
    <property type="match status" value="1"/>
</dbReference>
<reference evidence="1 2" key="1">
    <citation type="submission" date="2017-08" db="EMBL/GenBank/DDBJ databases">
        <authorList>
            <person name="Park S.-J."/>
            <person name="Kim H."/>
        </authorList>
    </citation>
    <scope>NUCLEOTIDE SEQUENCE [LARGE SCALE GENOMIC DNA]</scope>
    <source>
        <strain evidence="2">ye3</strain>
    </source>
</reference>
<keyword evidence="2" id="KW-1185">Reference proteome</keyword>
<protein>
    <recommendedName>
        <fullName evidence="3">Phosphoglycerate mutase</fullName>
    </recommendedName>
</protein>
<dbReference type="InterPro" id="IPR013078">
    <property type="entry name" value="His_Pase_superF_clade-1"/>
</dbReference>
<dbReference type="CDD" id="cd07067">
    <property type="entry name" value="HP_PGM_like"/>
    <property type="match status" value="1"/>
</dbReference>
<evidence type="ECO:0008006" key="3">
    <source>
        <dbReference type="Google" id="ProtNLM"/>
    </source>
</evidence>
<dbReference type="Gene3D" id="3.40.50.1240">
    <property type="entry name" value="Phosphoglycerate mutase-like"/>
    <property type="match status" value="1"/>
</dbReference>
<dbReference type="EMBL" id="CP022987">
    <property type="protein sequence ID" value="QAA94247.1"/>
    <property type="molecule type" value="Genomic_DNA"/>
</dbReference>
<dbReference type="PANTHER" id="PTHR47623">
    <property type="entry name" value="OS09G0287300 PROTEIN"/>
    <property type="match status" value="1"/>
</dbReference>
<organism evidence="1 2">
    <name type="scientific">Pollutimonas thiosulfatoxidans</name>
    <dbReference type="NCBI Taxonomy" id="2028345"/>
    <lineage>
        <taxon>Bacteria</taxon>
        <taxon>Pseudomonadati</taxon>
        <taxon>Pseudomonadota</taxon>
        <taxon>Betaproteobacteria</taxon>
        <taxon>Burkholderiales</taxon>
        <taxon>Alcaligenaceae</taxon>
        <taxon>Pollutimonas</taxon>
    </lineage>
</organism>
<dbReference type="Proteomes" id="UP000283474">
    <property type="component" value="Chromosome"/>
</dbReference>
<dbReference type="RefSeq" id="WP_128355251.1">
    <property type="nucleotide sequence ID" value="NZ_CP022987.1"/>
</dbReference>